<dbReference type="NCBIfam" id="TIGR04315">
    <property type="entry name" value="octaheme_Shew"/>
    <property type="match status" value="1"/>
</dbReference>
<feature type="signal peptide" evidence="3">
    <location>
        <begin position="1"/>
        <end position="23"/>
    </location>
</feature>
<keyword evidence="2" id="KW-0472">Membrane</keyword>
<sequence length="557" mass="59282">MRISKRRIALLVMAVLAGGPCLGQSGEETAATAAPAGAARSPMPSASTADHSKFKILQQSFASGPEVTQACLSCHTEASDQVMHSLHWTWDYTQPGTGTRLGKARVINSFCGNVAANEQRCTSCHAGYGWDDVRQPAPTNPAQVDCLACHDRSGQYAKADNMAGHPPLDPVPAGAKTITGADAWPVDLTRAAQSVGLPGRDNCGNCHFNGGGGDNVKHGDLSSALLNPSRATDVHMAADGPNFTCETCHVSDRHKVAGSRYDVLAHDDKGLPAPGMARDVATCESCHSAKPHPATLIGLKLNDHASRIACQTCHIPEFARGGVATKTRWDWSTAGRLKDGKPFSIEGFTQSDGEALHTYLSTKGDFEWAENVVPVYAWFDGQVHYTTPETTIDPSSVVEINSISGAPGDPASRIWPFKRMEGRQAYDTQLNRLAHTQVWGPKTDTAFWTNFDWGKSIQAAMDYVGAEYSGQFGFVDTHMYWPITHMVAPASEALDCQSCHAADGRLADVAGIYMPGTGTPLGGRIGLALLLAALAGVGLHGALRLIRKDDGKGCNHG</sequence>
<dbReference type="InterPro" id="IPR036280">
    <property type="entry name" value="Multihaem_cyt_sf"/>
</dbReference>
<evidence type="ECO:0000256" key="2">
    <source>
        <dbReference type="SAM" id="Phobius"/>
    </source>
</evidence>
<keyword evidence="5" id="KW-1185">Reference proteome</keyword>
<dbReference type="OrthoDB" id="9788513at2"/>
<proteinExistence type="predicted"/>
<evidence type="ECO:0000313" key="4">
    <source>
        <dbReference type="EMBL" id="AMY69077.1"/>
    </source>
</evidence>
<dbReference type="SUPFAM" id="SSF48695">
    <property type="entry name" value="Multiheme cytochromes"/>
    <property type="match status" value="1"/>
</dbReference>
<gene>
    <name evidence="4" type="ORF">AKL17_1827</name>
</gene>
<keyword evidence="2" id="KW-0812">Transmembrane</keyword>
<dbReference type="InterPro" id="IPR024673">
    <property type="entry name" value="Octahem_Cyt_c"/>
</dbReference>
<dbReference type="InterPro" id="IPR051829">
    <property type="entry name" value="Multiheme_Cytochr_ET"/>
</dbReference>
<dbReference type="Pfam" id="PF11783">
    <property type="entry name" value="Cytochrome_cB"/>
    <property type="match status" value="1"/>
</dbReference>
<evidence type="ECO:0000256" key="1">
    <source>
        <dbReference type="ARBA" id="ARBA00022729"/>
    </source>
</evidence>
<name>A0A159Z236_9RHOB</name>
<dbReference type="Proteomes" id="UP000076128">
    <property type="component" value="Chromosome"/>
</dbReference>
<dbReference type="PANTHER" id="PTHR35038:SF5">
    <property type="entry name" value="CYTOCHROME C-TYPE PROTEIN NRFB"/>
    <property type="match status" value="1"/>
</dbReference>
<dbReference type="Gene3D" id="1.10.1130.10">
    <property type="entry name" value="Flavocytochrome C3, Chain A"/>
    <property type="match status" value="1"/>
</dbReference>
<feature type="chain" id="PRO_5007811652" evidence="3">
    <location>
        <begin position="24"/>
        <end position="557"/>
    </location>
</feature>
<organism evidence="4 5">
    <name type="scientific">Frigidibacter mobilis</name>
    <dbReference type="NCBI Taxonomy" id="1335048"/>
    <lineage>
        <taxon>Bacteria</taxon>
        <taxon>Pseudomonadati</taxon>
        <taxon>Pseudomonadota</taxon>
        <taxon>Alphaproteobacteria</taxon>
        <taxon>Rhodobacterales</taxon>
        <taxon>Paracoccaceae</taxon>
        <taxon>Frigidibacter</taxon>
    </lineage>
</organism>
<dbReference type="AlphaFoldDB" id="A0A159Z236"/>
<dbReference type="STRING" id="1335048.AKL17_1827"/>
<dbReference type="PANTHER" id="PTHR35038">
    <property type="entry name" value="DISSIMILATORY SULFITE REDUCTASE SIRA"/>
    <property type="match status" value="1"/>
</dbReference>
<feature type="transmembrane region" description="Helical" evidence="2">
    <location>
        <begin position="525"/>
        <end position="543"/>
    </location>
</feature>
<dbReference type="EMBL" id="CP012661">
    <property type="protein sequence ID" value="AMY69077.1"/>
    <property type="molecule type" value="Genomic_DNA"/>
</dbReference>
<evidence type="ECO:0000256" key="3">
    <source>
        <dbReference type="SAM" id="SignalP"/>
    </source>
</evidence>
<keyword evidence="1 3" id="KW-0732">Signal</keyword>
<dbReference type="RefSeq" id="WP_066812319.1">
    <property type="nucleotide sequence ID" value="NZ_CP012661.1"/>
</dbReference>
<dbReference type="KEGG" id="daa:AKL17_1827"/>
<keyword evidence="2" id="KW-1133">Transmembrane helix</keyword>
<dbReference type="GO" id="GO:0016491">
    <property type="term" value="F:oxidoreductase activity"/>
    <property type="evidence" value="ECO:0007669"/>
    <property type="project" value="TreeGrafter"/>
</dbReference>
<evidence type="ECO:0000313" key="5">
    <source>
        <dbReference type="Proteomes" id="UP000076128"/>
    </source>
</evidence>
<reference evidence="4 5" key="1">
    <citation type="submission" date="2015-09" db="EMBL/GenBank/DDBJ databases">
        <title>Complete genome sequence of Defluviimonas alba cai42t isolated from an oilfield in Xinjiang.</title>
        <authorList>
            <person name="Geng S."/>
            <person name="Pan X."/>
            <person name="Wu X."/>
        </authorList>
    </citation>
    <scope>NUCLEOTIDE SEQUENCE [LARGE SCALE GENOMIC DNA]</scope>
    <source>
        <strain evidence="5">cai42</strain>
    </source>
</reference>
<dbReference type="PATRIC" id="fig|1335048.3.peg.1903"/>
<accession>A0A159Z236</accession>
<protein>
    <submittedName>
        <fullName evidence="4">Cytochrome c family protein</fullName>
    </submittedName>
</protein>
<dbReference type="PIRSF" id="PIRSF039014">
    <property type="entry name" value="OTR_cyc"/>
    <property type="match status" value="1"/>
</dbReference>